<dbReference type="STRING" id="882378.RBRH_01304"/>
<feature type="compositionally biased region" description="Polar residues" evidence="1">
    <location>
        <begin position="1"/>
        <end position="10"/>
    </location>
</feature>
<evidence type="ECO:0000313" key="3">
    <source>
        <dbReference type="Proteomes" id="UP000007437"/>
    </source>
</evidence>
<dbReference type="HOGENOM" id="CLU_2354437_0_0_4"/>
<gene>
    <name evidence="2" type="ordered locus">RBRH_01304</name>
</gene>
<proteinExistence type="predicted"/>
<dbReference type="AlphaFoldDB" id="E5AKX2"/>
<dbReference type="EMBL" id="FR687359">
    <property type="protein sequence ID" value="CBW75929.1"/>
    <property type="molecule type" value="Genomic_DNA"/>
</dbReference>
<feature type="region of interest" description="Disordered" evidence="1">
    <location>
        <begin position="1"/>
        <end position="33"/>
    </location>
</feature>
<sequence length="96" mass="10832">MPWPAQTASARRNAGAPTPGTTMTMHERHPAARDAYRRTRMRFDAIWLLPAPGQRFVIRIDSVHRDVSSASARRVACGRSRPIWPDGPAHPYEETQ</sequence>
<organism evidence="2 3">
    <name type="scientific">Mycetohabitans rhizoxinica (strain DSM 19002 / CIP 109453 / HKI 454)</name>
    <name type="common">Paraburkholderia rhizoxinica</name>
    <dbReference type="NCBI Taxonomy" id="882378"/>
    <lineage>
        <taxon>Bacteria</taxon>
        <taxon>Pseudomonadati</taxon>
        <taxon>Pseudomonadota</taxon>
        <taxon>Betaproteobacteria</taxon>
        <taxon>Burkholderiales</taxon>
        <taxon>Burkholderiaceae</taxon>
        <taxon>Mycetohabitans</taxon>
    </lineage>
</organism>
<name>E5AKX2_MYCRK</name>
<dbReference type="Proteomes" id="UP000007437">
    <property type="component" value="Chromosome"/>
</dbReference>
<protein>
    <submittedName>
        <fullName evidence="2">Uncharacterized protein</fullName>
    </submittedName>
</protein>
<dbReference type="KEGG" id="brh:RBRH_01304"/>
<accession>E5AKX2</accession>
<evidence type="ECO:0000313" key="2">
    <source>
        <dbReference type="EMBL" id="CBW75929.1"/>
    </source>
</evidence>
<reference evidence="2 3" key="1">
    <citation type="journal article" date="2011" name="J. Bacteriol.">
        <title>Complete genome sequence of Burkholderia rhizoxinica, an endosymbiont of Rhizopus microsporus.</title>
        <authorList>
            <person name="Lackner G."/>
            <person name="Moebius N."/>
            <person name="Partida-Martinez L."/>
            <person name="Hertweck C."/>
        </authorList>
    </citation>
    <scope>NUCLEOTIDE SEQUENCE [LARGE SCALE GENOMIC DNA]</scope>
    <source>
        <strain evidence="3">DSM 19002 / CIP 109453 / HKI 454</strain>
    </source>
</reference>
<evidence type="ECO:0000256" key="1">
    <source>
        <dbReference type="SAM" id="MobiDB-lite"/>
    </source>
</evidence>